<dbReference type="SUPFAM" id="SSF46689">
    <property type="entry name" value="Homeodomain-like"/>
    <property type="match status" value="1"/>
</dbReference>
<dbReference type="FunFam" id="3.40.50.300:FF:000006">
    <property type="entry name" value="DNA-binding transcriptional regulator NtrC"/>
    <property type="match status" value="1"/>
</dbReference>
<reference evidence="12 13" key="1">
    <citation type="journal article" date="2020" name="Nature">
        <title>Bacterial chemolithoautotrophy via manganese oxidation.</title>
        <authorList>
            <person name="Yu H."/>
            <person name="Leadbetter J.R."/>
        </authorList>
    </citation>
    <scope>NUCLEOTIDE SEQUENCE [LARGE SCALE GENOMIC DNA]</scope>
    <source>
        <strain evidence="12 13">Mn-1</strain>
    </source>
</reference>
<dbReference type="Pfam" id="PF25601">
    <property type="entry name" value="AAA_lid_14"/>
    <property type="match status" value="1"/>
</dbReference>
<evidence type="ECO:0000313" key="13">
    <source>
        <dbReference type="Proteomes" id="UP000534783"/>
    </source>
</evidence>
<dbReference type="InterPro" id="IPR001789">
    <property type="entry name" value="Sig_transdc_resp-reg_receiver"/>
</dbReference>
<evidence type="ECO:0000259" key="10">
    <source>
        <dbReference type="PROSITE" id="PS50045"/>
    </source>
</evidence>
<dbReference type="EMBL" id="VTOW01000005">
    <property type="protein sequence ID" value="NKE73041.1"/>
    <property type="molecule type" value="Genomic_DNA"/>
</dbReference>
<evidence type="ECO:0000313" key="12">
    <source>
        <dbReference type="EMBL" id="NKE73041.1"/>
    </source>
</evidence>
<dbReference type="PANTHER" id="PTHR32071:SF21">
    <property type="entry name" value="TRANSCRIPTIONAL REGULATORY PROTEIN FLGR"/>
    <property type="match status" value="1"/>
</dbReference>
<dbReference type="PROSITE" id="PS00675">
    <property type="entry name" value="SIGMA54_INTERACT_1"/>
    <property type="match status" value="1"/>
</dbReference>
<sequence>MHPSPAKPILVVDDDPAMRLALSESLRQSGHPVVIASNGEEALGHCREQAIGLMMTDIRMPGMSGMDLFQEAKKLMPSLPIIIMSAFGTIQAAVEAMKSGAFDYLVKPFSQEALETVIQRALCSQEIPAAKPPPHPTAPAGRALLTQDPGMLRLLKTAEVVAAGQTSILIEGESGTGKELLARFIHEQSPRAHRPFIAINCAAVPEALLESELFGYEKGAFTGAAARKPGRFELAHTGTLLLDEVSEMHLSLQAKLLRVLQEREVDLLGGKGPISLDIRVIATTNRPLWEEVNAGRFREDLYYRLNVFPLRLPPLRHRVVDIPLLADHFIKKGSAKNQKSVLSVSPEALSHLMGREWRGNIREFANVIERAVLLCDRGVITPDHLLFEASSEAKAAPPPPRSTTVWEAERELILETLERVGGNRTHAARLLGISIRTLRNKLREYRTAGSTDPQQTAAPGRADEGGTL</sequence>
<dbReference type="Gene3D" id="3.40.50.300">
    <property type="entry name" value="P-loop containing nucleotide triphosphate hydrolases"/>
    <property type="match status" value="1"/>
</dbReference>
<feature type="modified residue" description="4-aspartylphosphate" evidence="8">
    <location>
        <position position="57"/>
    </location>
</feature>
<dbReference type="GO" id="GO:0005524">
    <property type="term" value="F:ATP binding"/>
    <property type="evidence" value="ECO:0007669"/>
    <property type="project" value="UniProtKB-KW"/>
</dbReference>
<dbReference type="Pfam" id="PF00072">
    <property type="entry name" value="Response_reg"/>
    <property type="match status" value="1"/>
</dbReference>
<keyword evidence="2" id="KW-0547">Nucleotide-binding</keyword>
<feature type="domain" description="Response regulatory" evidence="11">
    <location>
        <begin position="8"/>
        <end position="122"/>
    </location>
</feature>
<evidence type="ECO:0000256" key="6">
    <source>
        <dbReference type="ARBA" id="ARBA00023125"/>
    </source>
</evidence>
<keyword evidence="3" id="KW-0067">ATP-binding</keyword>
<evidence type="ECO:0000256" key="7">
    <source>
        <dbReference type="ARBA" id="ARBA00023163"/>
    </source>
</evidence>
<dbReference type="InterPro" id="IPR025662">
    <property type="entry name" value="Sigma_54_int_dom_ATP-bd_1"/>
</dbReference>
<dbReference type="InterPro" id="IPR011006">
    <property type="entry name" value="CheY-like_superfamily"/>
</dbReference>
<dbReference type="InterPro" id="IPR002197">
    <property type="entry name" value="HTH_Fis"/>
</dbReference>
<evidence type="ECO:0000256" key="5">
    <source>
        <dbReference type="ARBA" id="ARBA00023015"/>
    </source>
</evidence>
<organism evidence="12 13">
    <name type="scientific">Candidatus Manganitrophus noduliformans</name>
    <dbReference type="NCBI Taxonomy" id="2606439"/>
    <lineage>
        <taxon>Bacteria</taxon>
        <taxon>Pseudomonadati</taxon>
        <taxon>Nitrospirota</taxon>
        <taxon>Nitrospiria</taxon>
        <taxon>Candidatus Troglogloeales</taxon>
        <taxon>Candidatus Manganitrophaceae</taxon>
        <taxon>Candidatus Manganitrophus</taxon>
    </lineage>
</organism>
<dbReference type="InterPro" id="IPR003593">
    <property type="entry name" value="AAA+_ATPase"/>
</dbReference>
<dbReference type="GO" id="GO:0000160">
    <property type="term" value="P:phosphorelay signal transduction system"/>
    <property type="evidence" value="ECO:0007669"/>
    <property type="project" value="UniProtKB-KW"/>
</dbReference>
<dbReference type="Pfam" id="PF02954">
    <property type="entry name" value="HTH_8"/>
    <property type="match status" value="1"/>
</dbReference>
<feature type="domain" description="Sigma-54 factor interaction" evidence="10">
    <location>
        <begin position="144"/>
        <end position="373"/>
    </location>
</feature>
<evidence type="ECO:0000259" key="11">
    <source>
        <dbReference type="PROSITE" id="PS50110"/>
    </source>
</evidence>
<dbReference type="InterPro" id="IPR025943">
    <property type="entry name" value="Sigma_54_int_dom_ATP-bd_2"/>
</dbReference>
<dbReference type="Gene3D" id="1.10.8.60">
    <property type="match status" value="1"/>
</dbReference>
<dbReference type="PRINTS" id="PR01590">
    <property type="entry name" value="HTHFIS"/>
</dbReference>
<dbReference type="PANTHER" id="PTHR32071">
    <property type="entry name" value="TRANSCRIPTIONAL REGULATORY PROTEIN"/>
    <property type="match status" value="1"/>
</dbReference>
<dbReference type="PROSITE" id="PS00676">
    <property type="entry name" value="SIGMA54_INTERACT_2"/>
    <property type="match status" value="1"/>
</dbReference>
<accession>A0A7X6ICY6</accession>
<dbReference type="InterPro" id="IPR027417">
    <property type="entry name" value="P-loop_NTPase"/>
</dbReference>
<dbReference type="AlphaFoldDB" id="A0A7X6ICY6"/>
<keyword evidence="4" id="KW-0902">Two-component regulatory system</keyword>
<dbReference type="PROSITE" id="PS50045">
    <property type="entry name" value="SIGMA54_INTERACT_4"/>
    <property type="match status" value="1"/>
</dbReference>
<evidence type="ECO:0000256" key="4">
    <source>
        <dbReference type="ARBA" id="ARBA00023012"/>
    </source>
</evidence>
<dbReference type="GO" id="GO:0006355">
    <property type="term" value="P:regulation of DNA-templated transcription"/>
    <property type="evidence" value="ECO:0007669"/>
    <property type="project" value="InterPro"/>
</dbReference>
<name>A0A7X6ICY6_9BACT</name>
<evidence type="ECO:0000256" key="8">
    <source>
        <dbReference type="PROSITE-ProRule" id="PRU00169"/>
    </source>
</evidence>
<dbReference type="SMART" id="SM00448">
    <property type="entry name" value="REC"/>
    <property type="match status" value="1"/>
</dbReference>
<keyword evidence="6" id="KW-0238">DNA-binding</keyword>
<dbReference type="Gene3D" id="1.10.10.60">
    <property type="entry name" value="Homeodomain-like"/>
    <property type="match status" value="1"/>
</dbReference>
<evidence type="ECO:0000256" key="2">
    <source>
        <dbReference type="ARBA" id="ARBA00022741"/>
    </source>
</evidence>
<dbReference type="InterPro" id="IPR058031">
    <property type="entry name" value="AAA_lid_NorR"/>
</dbReference>
<proteinExistence type="predicted"/>
<keyword evidence="13" id="KW-1185">Reference proteome</keyword>
<dbReference type="FunFam" id="3.40.50.2300:FF:000018">
    <property type="entry name" value="DNA-binding transcriptional regulator NtrC"/>
    <property type="match status" value="1"/>
</dbReference>
<evidence type="ECO:0000256" key="1">
    <source>
        <dbReference type="ARBA" id="ARBA00022553"/>
    </source>
</evidence>
<dbReference type="CDD" id="cd00009">
    <property type="entry name" value="AAA"/>
    <property type="match status" value="1"/>
</dbReference>
<dbReference type="SMART" id="SM00382">
    <property type="entry name" value="AAA"/>
    <property type="match status" value="1"/>
</dbReference>
<gene>
    <name evidence="12" type="ORF">MNODULE_20000</name>
</gene>
<dbReference type="Pfam" id="PF00158">
    <property type="entry name" value="Sigma54_activat"/>
    <property type="match status" value="1"/>
</dbReference>
<feature type="compositionally biased region" description="Polar residues" evidence="9">
    <location>
        <begin position="448"/>
        <end position="457"/>
    </location>
</feature>
<dbReference type="SUPFAM" id="SSF52172">
    <property type="entry name" value="CheY-like"/>
    <property type="match status" value="1"/>
</dbReference>
<protein>
    <submittedName>
        <fullName evidence="12">Sigma-54-dependent Fis family transcriptional regulator</fullName>
    </submittedName>
</protein>
<dbReference type="PROSITE" id="PS50110">
    <property type="entry name" value="RESPONSE_REGULATORY"/>
    <property type="match status" value="1"/>
</dbReference>
<feature type="region of interest" description="Disordered" evidence="9">
    <location>
        <begin position="445"/>
        <end position="468"/>
    </location>
</feature>
<dbReference type="Proteomes" id="UP000534783">
    <property type="component" value="Unassembled WGS sequence"/>
</dbReference>
<dbReference type="InterPro" id="IPR009057">
    <property type="entry name" value="Homeodomain-like_sf"/>
</dbReference>
<comment type="caution">
    <text evidence="12">The sequence shown here is derived from an EMBL/GenBank/DDBJ whole genome shotgun (WGS) entry which is preliminary data.</text>
</comment>
<dbReference type="SUPFAM" id="SSF52540">
    <property type="entry name" value="P-loop containing nucleoside triphosphate hydrolases"/>
    <property type="match status" value="1"/>
</dbReference>
<keyword evidence="7" id="KW-0804">Transcription</keyword>
<evidence type="ECO:0000256" key="3">
    <source>
        <dbReference type="ARBA" id="ARBA00022840"/>
    </source>
</evidence>
<evidence type="ECO:0000256" key="9">
    <source>
        <dbReference type="SAM" id="MobiDB-lite"/>
    </source>
</evidence>
<keyword evidence="1 8" id="KW-0597">Phosphoprotein</keyword>
<dbReference type="GO" id="GO:0043565">
    <property type="term" value="F:sequence-specific DNA binding"/>
    <property type="evidence" value="ECO:0007669"/>
    <property type="project" value="InterPro"/>
</dbReference>
<dbReference type="Gene3D" id="3.40.50.2300">
    <property type="match status" value="1"/>
</dbReference>
<keyword evidence="5" id="KW-0805">Transcription regulation</keyword>
<dbReference type="InterPro" id="IPR002078">
    <property type="entry name" value="Sigma_54_int"/>
</dbReference>